<evidence type="ECO:0000256" key="2">
    <source>
        <dbReference type="PROSITE-ProRule" id="PRU00108"/>
    </source>
</evidence>
<evidence type="ECO:0000313" key="4">
    <source>
        <dbReference type="Proteomes" id="UP000035680"/>
    </source>
</evidence>
<dbReference type="PROSITE" id="PS50071">
    <property type="entry name" value="HOMEOBOX_2"/>
    <property type="match status" value="1"/>
</dbReference>
<reference evidence="4" key="1">
    <citation type="submission" date="2014-07" db="EMBL/GenBank/DDBJ databases">
        <authorList>
            <person name="Martin A.A"/>
            <person name="De Silva N."/>
        </authorList>
    </citation>
    <scope>NUCLEOTIDE SEQUENCE</scope>
</reference>
<name>A0A0K0FNF3_STRVS</name>
<dbReference type="WBParaSite" id="SVE_1053300.2">
    <property type="protein sequence ID" value="SVE_1053300.2"/>
    <property type="gene ID" value="SVE_1053300"/>
</dbReference>
<reference evidence="5" key="2">
    <citation type="submission" date="2015-08" db="UniProtKB">
        <authorList>
            <consortium name="WormBaseParasite"/>
        </authorList>
    </citation>
    <scope>IDENTIFICATION</scope>
</reference>
<dbReference type="GO" id="GO:0003677">
    <property type="term" value="F:DNA binding"/>
    <property type="evidence" value="ECO:0007669"/>
    <property type="project" value="UniProtKB-UniRule"/>
</dbReference>
<protein>
    <submittedName>
        <fullName evidence="5">Homeobox domain-containing protein</fullName>
    </submittedName>
</protein>
<dbReference type="InterPro" id="IPR009057">
    <property type="entry name" value="Homeodomain-like_sf"/>
</dbReference>
<keyword evidence="2" id="KW-0371">Homeobox</keyword>
<feature type="domain" description="Homeobox" evidence="3">
    <location>
        <begin position="263"/>
        <end position="335"/>
    </location>
</feature>
<evidence type="ECO:0000313" key="5">
    <source>
        <dbReference type="WBParaSite" id="SVE_1053300.2"/>
    </source>
</evidence>
<proteinExistence type="predicted"/>
<feature type="DNA-binding region" description="Homeobox" evidence="2">
    <location>
        <begin position="265"/>
        <end position="336"/>
    </location>
</feature>
<dbReference type="AlphaFoldDB" id="A0A0K0FNF3"/>
<organism evidence="4 5">
    <name type="scientific">Strongyloides venezuelensis</name>
    <name type="common">Threadworm</name>
    <dbReference type="NCBI Taxonomy" id="75913"/>
    <lineage>
        <taxon>Eukaryota</taxon>
        <taxon>Metazoa</taxon>
        <taxon>Ecdysozoa</taxon>
        <taxon>Nematoda</taxon>
        <taxon>Chromadorea</taxon>
        <taxon>Rhabditida</taxon>
        <taxon>Tylenchina</taxon>
        <taxon>Panagrolaimomorpha</taxon>
        <taxon>Strongyloidoidea</taxon>
        <taxon>Strongyloididae</taxon>
        <taxon>Strongyloides</taxon>
    </lineage>
</organism>
<dbReference type="InterPro" id="IPR001356">
    <property type="entry name" value="HD"/>
</dbReference>
<comment type="subcellular location">
    <subcellularLocation>
        <location evidence="1 2">Nucleus</location>
    </subcellularLocation>
</comment>
<evidence type="ECO:0000259" key="3">
    <source>
        <dbReference type="PROSITE" id="PS50071"/>
    </source>
</evidence>
<sequence>MGLSQLSMSSNNANVMDEVDINVIIRPNLSVLEASDPHLSQLKIEKTISLDTKTLVRDLCRKVVEEYYLENLVDDLQVYVKHPNLEYYHLSSFFPSMNGEIGYVSRLFGKKLTIKILVPVKSCGFIKMAIADRVYENSVQYLLSKTDDVKSQLPDINIQYLANEVNGRSIRYLPLKTLLQMDEEITHALQSRVKSISRDGTPPLNKDDSINFPSLPRDSIDSYVGTAHEELGINIDELLVISGGSSTPSPSKEAHEKVPPSMRTNRRRAIRYKEEEVAFLEDWYESLGGTSPDDCVLQDLAYALNAISGRSEPNKIADRNIFNWWKRRRTRERKEYRLITKLFL</sequence>
<keyword evidence="4" id="KW-1185">Reference proteome</keyword>
<dbReference type="SUPFAM" id="SSF46689">
    <property type="entry name" value="Homeodomain-like"/>
    <property type="match status" value="1"/>
</dbReference>
<evidence type="ECO:0000256" key="1">
    <source>
        <dbReference type="ARBA" id="ARBA00004123"/>
    </source>
</evidence>
<dbReference type="GO" id="GO:0005634">
    <property type="term" value="C:nucleus"/>
    <property type="evidence" value="ECO:0007669"/>
    <property type="project" value="UniProtKB-SubCell"/>
</dbReference>
<keyword evidence="2" id="KW-0539">Nucleus</keyword>
<keyword evidence="2" id="KW-0238">DNA-binding</keyword>
<dbReference type="Proteomes" id="UP000035680">
    <property type="component" value="Unassembled WGS sequence"/>
</dbReference>
<accession>A0A0K0FNF3</accession>